<feature type="transmembrane region" description="Helical" evidence="1">
    <location>
        <begin position="6"/>
        <end position="27"/>
    </location>
</feature>
<name>A0ABP3DXC8_9ACTN</name>
<keyword evidence="1" id="KW-0472">Membrane</keyword>
<protein>
    <recommendedName>
        <fullName evidence="4">Ribosomal protein L7/L12 C-terminal domain-containing protein</fullName>
    </recommendedName>
</protein>
<reference evidence="3" key="1">
    <citation type="journal article" date="2019" name="Int. J. Syst. Evol. Microbiol.">
        <title>The Global Catalogue of Microorganisms (GCM) 10K type strain sequencing project: providing services to taxonomists for standard genome sequencing and annotation.</title>
        <authorList>
            <consortium name="The Broad Institute Genomics Platform"/>
            <consortium name="The Broad Institute Genome Sequencing Center for Infectious Disease"/>
            <person name="Wu L."/>
            <person name="Ma J."/>
        </authorList>
    </citation>
    <scope>NUCLEOTIDE SEQUENCE [LARGE SCALE GENOMIC DNA]</scope>
    <source>
        <strain evidence="3">JCM 10425</strain>
    </source>
</reference>
<keyword evidence="3" id="KW-1185">Reference proteome</keyword>
<proteinExistence type="predicted"/>
<keyword evidence="1" id="KW-0812">Transmembrane</keyword>
<dbReference type="EMBL" id="BAAAGX010000012">
    <property type="protein sequence ID" value="GAA0244880.1"/>
    <property type="molecule type" value="Genomic_DNA"/>
</dbReference>
<gene>
    <name evidence="2" type="ORF">GCM10009539_32890</name>
</gene>
<keyword evidence="1" id="KW-1133">Transmembrane helix</keyword>
<organism evidence="2 3">
    <name type="scientific">Cryptosporangium japonicum</name>
    <dbReference type="NCBI Taxonomy" id="80872"/>
    <lineage>
        <taxon>Bacteria</taxon>
        <taxon>Bacillati</taxon>
        <taxon>Actinomycetota</taxon>
        <taxon>Actinomycetes</taxon>
        <taxon>Cryptosporangiales</taxon>
        <taxon>Cryptosporangiaceae</taxon>
        <taxon>Cryptosporangium</taxon>
    </lineage>
</organism>
<evidence type="ECO:0000256" key="1">
    <source>
        <dbReference type="SAM" id="Phobius"/>
    </source>
</evidence>
<accession>A0ABP3DXC8</accession>
<evidence type="ECO:0000313" key="2">
    <source>
        <dbReference type="EMBL" id="GAA0244880.1"/>
    </source>
</evidence>
<evidence type="ECO:0000313" key="3">
    <source>
        <dbReference type="Proteomes" id="UP001500967"/>
    </source>
</evidence>
<comment type="caution">
    <text evidence="2">The sequence shown here is derived from an EMBL/GenBank/DDBJ whole genome shotgun (WGS) entry which is preliminary data.</text>
</comment>
<dbReference type="RefSeq" id="WP_344649705.1">
    <property type="nucleotide sequence ID" value="NZ_BAAAGX010000012.1"/>
</dbReference>
<evidence type="ECO:0008006" key="4">
    <source>
        <dbReference type="Google" id="ProtNLM"/>
    </source>
</evidence>
<sequence>MTDAVWVWVTLIVALGWVARILLIAYLDRTGEQRRIGRQVRSLERQVAQLNERLNIEPPAHPDLTDVLDHLRDGKKLLAVRDYRDITGVDFGAAKDAVEQLEREHGL</sequence>
<dbReference type="Proteomes" id="UP001500967">
    <property type="component" value="Unassembled WGS sequence"/>
</dbReference>